<dbReference type="RefSeq" id="WP_162386044.1">
    <property type="nucleotide sequence ID" value="NZ_CP045997.1"/>
</dbReference>
<keyword evidence="2" id="KW-1185">Reference proteome</keyword>
<protein>
    <recommendedName>
        <fullName evidence="3">Transposase</fullName>
    </recommendedName>
</protein>
<dbReference type="Proteomes" id="UP000464577">
    <property type="component" value="Chromosome"/>
</dbReference>
<dbReference type="KEGG" id="senf:GJR95_11740"/>
<evidence type="ECO:0000313" key="1">
    <source>
        <dbReference type="EMBL" id="QHV95634.1"/>
    </source>
</evidence>
<evidence type="ECO:0008006" key="3">
    <source>
        <dbReference type="Google" id="ProtNLM"/>
    </source>
</evidence>
<reference evidence="1 2" key="1">
    <citation type="submission" date="2019-11" db="EMBL/GenBank/DDBJ databases">
        <title>Spirosoma endbachense sp. nov., isolated from a natural salt meadow.</title>
        <authorList>
            <person name="Rojas J."/>
            <person name="Ambika Manirajan B."/>
            <person name="Ratering S."/>
            <person name="Suarez C."/>
            <person name="Geissler-Plaum R."/>
            <person name="Schnell S."/>
        </authorList>
    </citation>
    <scope>NUCLEOTIDE SEQUENCE [LARGE SCALE GENOMIC DNA]</scope>
    <source>
        <strain evidence="1 2">I-24</strain>
    </source>
</reference>
<gene>
    <name evidence="1" type="ORF">GJR95_11740</name>
</gene>
<evidence type="ECO:0000313" key="2">
    <source>
        <dbReference type="Proteomes" id="UP000464577"/>
    </source>
</evidence>
<dbReference type="EMBL" id="CP045997">
    <property type="protein sequence ID" value="QHV95634.1"/>
    <property type="molecule type" value="Genomic_DNA"/>
</dbReference>
<name>A0A6P1VSP8_9BACT</name>
<organism evidence="1 2">
    <name type="scientific">Spirosoma endbachense</name>
    <dbReference type="NCBI Taxonomy" id="2666025"/>
    <lineage>
        <taxon>Bacteria</taxon>
        <taxon>Pseudomonadati</taxon>
        <taxon>Bacteroidota</taxon>
        <taxon>Cytophagia</taxon>
        <taxon>Cytophagales</taxon>
        <taxon>Cytophagaceae</taxon>
        <taxon>Spirosoma</taxon>
    </lineage>
</organism>
<dbReference type="AlphaFoldDB" id="A0A6P1VSP8"/>
<sequence length="172" mass="19909">MRITVLQQYALGLTKVDEVRGKEVAETLTSIKWHLWHGNAERALEKIDNLDVPLVNHGADKLLVRKYDKLKVLTNYLNDFSTYVRQNTTSIVDYSERHRYGERVSTGFVESTVNQVIAKRFVKHQQMQWSKKGAHLLLQARTKVLNEEWDDCFRVRFPGFRPPAIVAVPMAA</sequence>
<proteinExistence type="predicted"/>
<accession>A0A6P1VSP8</accession>